<dbReference type="OrthoDB" id="331205at2"/>
<dbReference type="EMBL" id="NPDX01000006">
    <property type="protein sequence ID" value="PJZ83337.1"/>
    <property type="molecule type" value="Genomic_DNA"/>
</dbReference>
<accession>A0A2N0AGD5</accession>
<evidence type="ECO:0000313" key="1">
    <source>
        <dbReference type="EMBL" id="PJZ83337.1"/>
    </source>
</evidence>
<gene>
    <name evidence="1" type="ORF">CH364_16825</name>
</gene>
<name>A0A2N0AGD5_9LEPT</name>
<reference evidence="1 2" key="1">
    <citation type="submission" date="2017-07" db="EMBL/GenBank/DDBJ databases">
        <title>Leptospira spp. isolated from tropical soils.</title>
        <authorList>
            <person name="Thibeaux R."/>
            <person name="Iraola G."/>
            <person name="Ferres I."/>
            <person name="Bierque E."/>
            <person name="Girault D."/>
            <person name="Soupe-Gilbert M.-E."/>
            <person name="Picardeau M."/>
            <person name="Goarant C."/>
        </authorList>
    </citation>
    <scope>NUCLEOTIDE SEQUENCE [LARGE SCALE GENOMIC DNA]</scope>
    <source>
        <strain evidence="1 2">FH2-B-A1</strain>
    </source>
</reference>
<sequence>MSRFLFLTFVFSFGILLAAEIKPKSTCNSLTDCEEKAGSTEIHRKKISLLSFGISEYASSATIRDLIPLYLKRVKSIILEANGETGYKGEIVLKVTHKPEYKMTQLKKAEEDISFLEANQNYLSKEESKELENLKVLLGESK</sequence>
<proteinExistence type="predicted"/>
<organism evidence="1 2">
    <name type="scientific">Leptospira harrisiae</name>
    <dbReference type="NCBI Taxonomy" id="2023189"/>
    <lineage>
        <taxon>Bacteria</taxon>
        <taxon>Pseudomonadati</taxon>
        <taxon>Spirochaetota</taxon>
        <taxon>Spirochaetia</taxon>
        <taxon>Leptospirales</taxon>
        <taxon>Leptospiraceae</taxon>
        <taxon>Leptospira</taxon>
    </lineage>
</organism>
<evidence type="ECO:0000313" key="2">
    <source>
        <dbReference type="Proteomes" id="UP000232145"/>
    </source>
</evidence>
<comment type="caution">
    <text evidence="1">The sequence shown here is derived from an EMBL/GenBank/DDBJ whole genome shotgun (WGS) entry which is preliminary data.</text>
</comment>
<dbReference type="AlphaFoldDB" id="A0A2N0AGD5"/>
<dbReference type="RefSeq" id="WP_100744869.1">
    <property type="nucleotide sequence ID" value="NZ_NPDW01000003.1"/>
</dbReference>
<dbReference type="Proteomes" id="UP000232145">
    <property type="component" value="Unassembled WGS sequence"/>
</dbReference>
<keyword evidence="2" id="KW-1185">Reference proteome</keyword>
<protein>
    <submittedName>
        <fullName evidence="1">Uncharacterized protein</fullName>
    </submittedName>
</protein>